<evidence type="ECO:0000313" key="2">
    <source>
        <dbReference type="EMBL" id="KAK7373751.1"/>
    </source>
</evidence>
<feature type="signal peptide" evidence="1">
    <location>
        <begin position="1"/>
        <end position="32"/>
    </location>
</feature>
<protein>
    <submittedName>
        <fullName evidence="2">Uncharacterized protein</fullName>
    </submittedName>
</protein>
<gene>
    <name evidence="2" type="ORF">VNO80_07171</name>
</gene>
<keyword evidence="3" id="KW-1185">Reference proteome</keyword>
<organism evidence="2 3">
    <name type="scientific">Phaseolus coccineus</name>
    <name type="common">Scarlet runner bean</name>
    <name type="synonym">Phaseolus multiflorus</name>
    <dbReference type="NCBI Taxonomy" id="3886"/>
    <lineage>
        <taxon>Eukaryota</taxon>
        <taxon>Viridiplantae</taxon>
        <taxon>Streptophyta</taxon>
        <taxon>Embryophyta</taxon>
        <taxon>Tracheophyta</taxon>
        <taxon>Spermatophyta</taxon>
        <taxon>Magnoliopsida</taxon>
        <taxon>eudicotyledons</taxon>
        <taxon>Gunneridae</taxon>
        <taxon>Pentapetalae</taxon>
        <taxon>rosids</taxon>
        <taxon>fabids</taxon>
        <taxon>Fabales</taxon>
        <taxon>Fabaceae</taxon>
        <taxon>Papilionoideae</taxon>
        <taxon>50 kb inversion clade</taxon>
        <taxon>NPAAA clade</taxon>
        <taxon>indigoferoid/millettioid clade</taxon>
        <taxon>Phaseoleae</taxon>
        <taxon>Phaseolus</taxon>
    </lineage>
</organism>
<comment type="caution">
    <text evidence="2">The sequence shown here is derived from an EMBL/GenBank/DDBJ whole genome shotgun (WGS) entry which is preliminary data.</text>
</comment>
<dbReference type="Proteomes" id="UP001374584">
    <property type="component" value="Unassembled WGS sequence"/>
</dbReference>
<evidence type="ECO:0000256" key="1">
    <source>
        <dbReference type="SAM" id="SignalP"/>
    </source>
</evidence>
<feature type="chain" id="PRO_5042829313" evidence="1">
    <location>
        <begin position="33"/>
        <end position="79"/>
    </location>
</feature>
<sequence length="79" mass="8715">MKMATPTKSAIRTVFILLFIIIASDVCKNSEARNVVSLRCHIDDNCQFLCPYCGCKCVDTFCSCEGDPPSFTNNSTQTP</sequence>
<reference evidence="2 3" key="1">
    <citation type="submission" date="2024-01" db="EMBL/GenBank/DDBJ databases">
        <title>The genomes of 5 underutilized Papilionoideae crops provide insights into root nodulation and disease resistanc.</title>
        <authorList>
            <person name="Jiang F."/>
        </authorList>
    </citation>
    <scope>NUCLEOTIDE SEQUENCE [LARGE SCALE GENOMIC DNA]</scope>
    <source>
        <strain evidence="2">JINMINGXINNONG_FW02</strain>
        <tissue evidence="2">Leaves</tissue>
    </source>
</reference>
<dbReference type="EMBL" id="JAYMYR010000003">
    <property type="protein sequence ID" value="KAK7373751.1"/>
    <property type="molecule type" value="Genomic_DNA"/>
</dbReference>
<accession>A0AAN9NJ89</accession>
<evidence type="ECO:0000313" key="3">
    <source>
        <dbReference type="Proteomes" id="UP001374584"/>
    </source>
</evidence>
<proteinExistence type="predicted"/>
<keyword evidence="1" id="KW-0732">Signal</keyword>
<dbReference type="AlphaFoldDB" id="A0AAN9NJ89"/>
<name>A0AAN9NJ89_PHACN</name>